<protein>
    <submittedName>
        <fullName evidence="1">Uncharacterized protein</fullName>
    </submittedName>
</protein>
<organism evidence="1 2">
    <name type="scientific">Strongylus vulgaris</name>
    <name type="common">Blood worm</name>
    <dbReference type="NCBI Taxonomy" id="40348"/>
    <lineage>
        <taxon>Eukaryota</taxon>
        <taxon>Metazoa</taxon>
        <taxon>Ecdysozoa</taxon>
        <taxon>Nematoda</taxon>
        <taxon>Chromadorea</taxon>
        <taxon>Rhabditida</taxon>
        <taxon>Rhabditina</taxon>
        <taxon>Rhabditomorpha</taxon>
        <taxon>Strongyloidea</taxon>
        <taxon>Strongylidae</taxon>
        <taxon>Strongylus</taxon>
    </lineage>
</organism>
<dbReference type="Proteomes" id="UP000270094">
    <property type="component" value="Unassembled WGS sequence"/>
</dbReference>
<gene>
    <name evidence="1" type="ORF">SVUK_LOCUS2381</name>
</gene>
<reference evidence="1 2" key="1">
    <citation type="submission" date="2018-11" db="EMBL/GenBank/DDBJ databases">
        <authorList>
            <consortium name="Pathogen Informatics"/>
        </authorList>
    </citation>
    <scope>NUCLEOTIDE SEQUENCE [LARGE SCALE GENOMIC DNA]</scope>
</reference>
<dbReference type="EMBL" id="UYYB01005366">
    <property type="protein sequence ID" value="VDM67383.1"/>
    <property type="molecule type" value="Genomic_DNA"/>
</dbReference>
<evidence type="ECO:0000313" key="2">
    <source>
        <dbReference type="Proteomes" id="UP000270094"/>
    </source>
</evidence>
<dbReference type="AlphaFoldDB" id="A0A3P7IHJ6"/>
<name>A0A3P7IHJ6_STRVU</name>
<keyword evidence="2" id="KW-1185">Reference proteome</keyword>
<accession>A0A3P7IHJ6</accession>
<evidence type="ECO:0000313" key="1">
    <source>
        <dbReference type="EMBL" id="VDM67383.1"/>
    </source>
</evidence>
<sequence length="82" mass="9563">MSRNVITIESWKNCCRVDPWQFQLSIVIQELRPAADDCQYWQLRFTCLLVPELPRFDTVAAAYFSSPQQTMRIKNVIANIIA</sequence>
<proteinExistence type="predicted"/>